<dbReference type="PROSITE" id="PS50600">
    <property type="entry name" value="ULP_PROTEASE"/>
    <property type="match status" value="1"/>
</dbReference>
<evidence type="ECO:0000313" key="7">
    <source>
        <dbReference type="Proteomes" id="UP000695007"/>
    </source>
</evidence>
<evidence type="ECO:0000256" key="5">
    <source>
        <dbReference type="ARBA" id="ARBA00022801"/>
    </source>
</evidence>
<accession>A0AAJ7DZ43</accession>
<evidence type="ECO:0000256" key="1">
    <source>
        <dbReference type="ARBA" id="ARBA00005234"/>
    </source>
</evidence>
<dbReference type="Gene3D" id="3.30.310.130">
    <property type="entry name" value="Ubiquitin-related"/>
    <property type="match status" value="1"/>
</dbReference>
<dbReference type="InterPro" id="IPR003653">
    <property type="entry name" value="Peptidase_C48_C"/>
</dbReference>
<dbReference type="KEGG" id="csol:105365314"/>
<dbReference type="InterPro" id="IPR051947">
    <property type="entry name" value="Sentrin-specific_protease"/>
</dbReference>
<keyword evidence="4" id="KW-0833">Ubl conjugation pathway</keyword>
<dbReference type="GO" id="GO:0016926">
    <property type="term" value="P:protein desumoylation"/>
    <property type="evidence" value="ECO:0007669"/>
    <property type="project" value="TreeGrafter"/>
</dbReference>
<keyword evidence="5" id="KW-0378">Hydrolase</keyword>
<protein>
    <submittedName>
        <fullName evidence="8">Sentrin-specific protease 7-like</fullName>
    </submittedName>
</protein>
<dbReference type="SUPFAM" id="SSF54001">
    <property type="entry name" value="Cysteine proteinases"/>
    <property type="match status" value="1"/>
</dbReference>
<keyword evidence="7" id="KW-1185">Reference proteome</keyword>
<sequence length="407" mass="47436">MHEVLSEHDRRRTYVFSSHFYTRLAKPYSSTSSSNVEGVSMCRQRYAGVQRWTKNINIFEKDFVVVPINEHAHWFVAIICFPRMVVNTLQLHNEDSHNEEIKKPCILIFDSLYGTRTSQVAKILKGYLYYEYISKMRKCKSFSKIFLPTAYPIVPKQSNVTDCGLFLLQYVETFFKDPIRNFTLPLRDLKDWFDPIVIRRKRKEIVILIGRLAKDFHKDENFELPDIVVDDHKVAKSTFNDDNKYTLSSKTLYKLKNIKSQPKNINVKSFYNLNINHSSSEKIEKPISMIKSNRLLVEDRENSSYADKKNNSLLFSHPAGMMSPPSEKVLNLIKSSVKQNKKSSIKDWLNSNKFEKTGTSSSNSFSSLSFEALKNDIKISPRTSYSDFLKAKRKFQEAEKRNYDSSD</sequence>
<feature type="domain" description="Ubiquitin-like protease family profile" evidence="6">
    <location>
        <begin position="1"/>
        <end position="174"/>
    </location>
</feature>
<evidence type="ECO:0000256" key="3">
    <source>
        <dbReference type="ARBA" id="ARBA00022670"/>
    </source>
</evidence>
<evidence type="ECO:0000313" key="8">
    <source>
        <dbReference type="RefSeq" id="XP_011501752.1"/>
    </source>
</evidence>
<evidence type="ECO:0000256" key="2">
    <source>
        <dbReference type="ARBA" id="ARBA00022553"/>
    </source>
</evidence>
<organism evidence="7 8">
    <name type="scientific">Ceratosolen solmsi marchali</name>
    <dbReference type="NCBI Taxonomy" id="326594"/>
    <lineage>
        <taxon>Eukaryota</taxon>
        <taxon>Metazoa</taxon>
        <taxon>Ecdysozoa</taxon>
        <taxon>Arthropoda</taxon>
        <taxon>Hexapoda</taxon>
        <taxon>Insecta</taxon>
        <taxon>Pterygota</taxon>
        <taxon>Neoptera</taxon>
        <taxon>Endopterygota</taxon>
        <taxon>Hymenoptera</taxon>
        <taxon>Apocrita</taxon>
        <taxon>Proctotrupomorpha</taxon>
        <taxon>Chalcidoidea</taxon>
        <taxon>Agaonidae</taxon>
        <taxon>Agaoninae</taxon>
        <taxon>Ceratosolen</taxon>
    </lineage>
</organism>
<name>A0AAJ7DZ43_9HYME</name>
<comment type="similarity">
    <text evidence="1">Belongs to the peptidase C48 family.</text>
</comment>
<dbReference type="PANTHER" id="PTHR46896:SF3">
    <property type="entry name" value="FI06413P-RELATED"/>
    <property type="match status" value="1"/>
</dbReference>
<dbReference type="RefSeq" id="XP_011501752.1">
    <property type="nucleotide sequence ID" value="XM_011503450.1"/>
</dbReference>
<evidence type="ECO:0000256" key="4">
    <source>
        <dbReference type="ARBA" id="ARBA00022786"/>
    </source>
</evidence>
<gene>
    <name evidence="8" type="primary">LOC105365314</name>
</gene>
<dbReference type="GO" id="GO:0005737">
    <property type="term" value="C:cytoplasm"/>
    <property type="evidence" value="ECO:0007669"/>
    <property type="project" value="TreeGrafter"/>
</dbReference>
<dbReference type="GO" id="GO:0070139">
    <property type="term" value="F:SUMO-specific endopeptidase activity"/>
    <property type="evidence" value="ECO:0007669"/>
    <property type="project" value="TreeGrafter"/>
</dbReference>
<dbReference type="InterPro" id="IPR038765">
    <property type="entry name" value="Papain-like_cys_pep_sf"/>
</dbReference>
<dbReference type="GO" id="GO:0005634">
    <property type="term" value="C:nucleus"/>
    <property type="evidence" value="ECO:0007669"/>
    <property type="project" value="TreeGrafter"/>
</dbReference>
<dbReference type="PANTHER" id="PTHR46896">
    <property type="entry name" value="SENTRIN-SPECIFIC PROTEASE"/>
    <property type="match status" value="1"/>
</dbReference>
<dbReference type="Proteomes" id="UP000695007">
    <property type="component" value="Unplaced"/>
</dbReference>
<reference evidence="8" key="1">
    <citation type="submission" date="2025-08" db="UniProtKB">
        <authorList>
            <consortium name="RefSeq"/>
        </authorList>
    </citation>
    <scope>IDENTIFICATION</scope>
</reference>
<keyword evidence="2" id="KW-0597">Phosphoprotein</keyword>
<proteinExistence type="inferred from homology"/>
<dbReference type="AlphaFoldDB" id="A0AAJ7DZ43"/>
<keyword evidence="3" id="KW-0645">Protease</keyword>
<dbReference type="Pfam" id="PF02902">
    <property type="entry name" value="Peptidase_C48"/>
    <property type="match status" value="1"/>
</dbReference>
<dbReference type="GO" id="GO:0006508">
    <property type="term" value="P:proteolysis"/>
    <property type="evidence" value="ECO:0007669"/>
    <property type="project" value="UniProtKB-KW"/>
</dbReference>
<dbReference type="GeneID" id="105365314"/>
<dbReference type="Gene3D" id="1.10.418.20">
    <property type="match status" value="1"/>
</dbReference>
<evidence type="ECO:0000259" key="6">
    <source>
        <dbReference type="PROSITE" id="PS50600"/>
    </source>
</evidence>